<organism evidence="9 10">
    <name type="scientific">Otolemur garnettii</name>
    <name type="common">Small-eared galago</name>
    <name type="synonym">Garnett's greater bushbaby</name>
    <dbReference type="NCBI Taxonomy" id="30611"/>
    <lineage>
        <taxon>Eukaryota</taxon>
        <taxon>Metazoa</taxon>
        <taxon>Chordata</taxon>
        <taxon>Craniata</taxon>
        <taxon>Vertebrata</taxon>
        <taxon>Euteleostomi</taxon>
        <taxon>Mammalia</taxon>
        <taxon>Eutheria</taxon>
        <taxon>Euarchontoglires</taxon>
        <taxon>Primates</taxon>
        <taxon>Strepsirrhini</taxon>
        <taxon>Lorisiformes</taxon>
        <taxon>Galagidae</taxon>
        <taxon>Otolemur</taxon>
    </lineage>
</organism>
<dbReference type="AlphaFoldDB" id="H0X251"/>
<dbReference type="SUPFAM" id="SSF54403">
    <property type="entry name" value="Cystatin/monellin"/>
    <property type="match status" value="1"/>
</dbReference>
<keyword evidence="10" id="KW-1185">Reference proteome</keyword>
<keyword evidence="6 7" id="KW-0732">Signal</keyword>
<feature type="signal peptide" evidence="7">
    <location>
        <begin position="1"/>
        <end position="30"/>
    </location>
</feature>
<name>H0X251_OTOGA</name>
<dbReference type="GO" id="GO:0004869">
    <property type="term" value="F:cysteine-type endopeptidase inhibitor activity"/>
    <property type="evidence" value="ECO:0007669"/>
    <property type="project" value="UniProtKB-KW"/>
</dbReference>
<dbReference type="Gene3D" id="3.10.450.10">
    <property type="match status" value="1"/>
</dbReference>
<evidence type="ECO:0000256" key="7">
    <source>
        <dbReference type="SAM" id="SignalP"/>
    </source>
</evidence>
<gene>
    <name evidence="9" type="primary">CST9L</name>
</gene>
<reference evidence="9" key="3">
    <citation type="submission" date="2025-09" db="UniProtKB">
        <authorList>
            <consortium name="Ensembl"/>
        </authorList>
    </citation>
    <scope>IDENTIFICATION</scope>
</reference>
<comment type="similarity">
    <text evidence="2">Belongs to the cystatin family.</text>
</comment>
<keyword evidence="5" id="KW-0789">Thiol protease inhibitor</keyword>
<dbReference type="FunCoup" id="H0X251">
    <property type="interactions" value="38"/>
</dbReference>
<dbReference type="Ensembl" id="ENSOGAT00000010192.2">
    <property type="protein sequence ID" value="ENSOGAP00000009108.2"/>
    <property type="gene ID" value="ENSOGAG00000010191.2"/>
</dbReference>
<evidence type="ECO:0000256" key="4">
    <source>
        <dbReference type="ARBA" id="ARBA00022690"/>
    </source>
</evidence>
<keyword evidence="3" id="KW-0964">Secreted</keyword>
<comment type="subcellular location">
    <subcellularLocation>
        <location evidence="1">Secreted</location>
    </subcellularLocation>
</comment>
<protein>
    <submittedName>
        <fullName evidence="9">Cystatin 9 like</fullName>
    </submittedName>
</protein>
<accession>H0X251</accession>
<dbReference type="EMBL" id="AAQR03189125">
    <property type="status" value="NOT_ANNOTATED_CDS"/>
    <property type="molecule type" value="Genomic_DNA"/>
</dbReference>
<dbReference type="InParanoid" id="H0X251"/>
<dbReference type="GeneTree" id="ENSGT00940000161877"/>
<evidence type="ECO:0000256" key="6">
    <source>
        <dbReference type="ARBA" id="ARBA00022729"/>
    </source>
</evidence>
<feature type="domain" description="Cystatin" evidence="8">
    <location>
        <begin position="47"/>
        <end position="133"/>
    </location>
</feature>
<dbReference type="GO" id="GO:0019730">
    <property type="term" value="P:antimicrobial humoral response"/>
    <property type="evidence" value="ECO:0007669"/>
    <property type="project" value="TreeGrafter"/>
</dbReference>
<dbReference type="PANTHER" id="PTHR46945:SF1">
    <property type="entry name" value="CYSTATIN-9-LIKE"/>
    <property type="match status" value="1"/>
</dbReference>
<proteinExistence type="inferred from homology"/>
<feature type="chain" id="PRO_5018676506" evidence="7">
    <location>
        <begin position="31"/>
        <end position="154"/>
    </location>
</feature>
<evidence type="ECO:0000313" key="10">
    <source>
        <dbReference type="Proteomes" id="UP000005225"/>
    </source>
</evidence>
<dbReference type="InterPro" id="IPR043250">
    <property type="entry name" value="CST9-like"/>
</dbReference>
<evidence type="ECO:0000256" key="3">
    <source>
        <dbReference type="ARBA" id="ARBA00022525"/>
    </source>
</evidence>
<dbReference type="PANTHER" id="PTHR46945">
    <property type="entry name" value="CYSTATIN-9-LIKE"/>
    <property type="match status" value="1"/>
</dbReference>
<sequence>QGCTMFCLPWRRALPWALLLLLSGFQLLPTQPWCSEEEKNTDNQKLRDPEFSATVEFVLNTFNQHSKDDYAYRLEQVLSSWQEHSRNKQENPRMVFSMKLQLRRTWCGRFEDDIDSCPFQERPELNNTVSCFFTVSTIPRIKWFKLLKKTCSVV</sequence>
<dbReference type="HOGENOM" id="CLU_118168_3_1_1"/>
<dbReference type="Pfam" id="PF00031">
    <property type="entry name" value="Cystatin"/>
    <property type="match status" value="1"/>
</dbReference>
<dbReference type="InterPro" id="IPR000010">
    <property type="entry name" value="Cystatin_dom"/>
</dbReference>
<dbReference type="OMA" id="HSCGCCM"/>
<dbReference type="Proteomes" id="UP000005225">
    <property type="component" value="Unassembled WGS sequence"/>
</dbReference>
<evidence type="ECO:0000256" key="1">
    <source>
        <dbReference type="ARBA" id="ARBA00004613"/>
    </source>
</evidence>
<dbReference type="CDD" id="cd00042">
    <property type="entry name" value="CY"/>
    <property type="match status" value="1"/>
</dbReference>
<evidence type="ECO:0000259" key="8">
    <source>
        <dbReference type="Pfam" id="PF00031"/>
    </source>
</evidence>
<keyword evidence="4" id="KW-0646">Protease inhibitor</keyword>
<reference evidence="10" key="1">
    <citation type="submission" date="2011-03" db="EMBL/GenBank/DDBJ databases">
        <title>Version 3 of the genome sequence of Otolemur garnettii (Bushbaby).</title>
        <authorList>
            <consortium name="The Broad Institute Genome Sequencing Platform"/>
            <person name="Di Palma F."/>
            <person name="Johnson J."/>
            <person name="Lander E.S."/>
            <person name="Lindblad-Toh K."/>
            <person name="Jaffe D.B."/>
            <person name="Gnerre S."/>
            <person name="MacCallum I."/>
            <person name="Przybylski D."/>
            <person name="Ribeiro F.J."/>
            <person name="Burton J.N."/>
            <person name="Walker B.J."/>
            <person name="Sharpe T."/>
            <person name="Hall G."/>
        </authorList>
    </citation>
    <scope>NUCLEOTIDE SEQUENCE [LARGE SCALE GENOMIC DNA]</scope>
</reference>
<dbReference type="InterPro" id="IPR046350">
    <property type="entry name" value="Cystatin_sf"/>
</dbReference>
<dbReference type="GO" id="GO:0005615">
    <property type="term" value="C:extracellular space"/>
    <property type="evidence" value="ECO:0007669"/>
    <property type="project" value="TreeGrafter"/>
</dbReference>
<dbReference type="STRING" id="30611.ENSOGAP00000009108"/>
<evidence type="ECO:0000256" key="5">
    <source>
        <dbReference type="ARBA" id="ARBA00022704"/>
    </source>
</evidence>
<evidence type="ECO:0000256" key="2">
    <source>
        <dbReference type="ARBA" id="ARBA00009403"/>
    </source>
</evidence>
<dbReference type="eggNOG" id="ENOG502TAJ0">
    <property type="taxonomic scope" value="Eukaryota"/>
</dbReference>
<reference evidence="9" key="2">
    <citation type="submission" date="2025-08" db="UniProtKB">
        <authorList>
            <consortium name="Ensembl"/>
        </authorList>
    </citation>
    <scope>IDENTIFICATION</scope>
</reference>
<evidence type="ECO:0000313" key="9">
    <source>
        <dbReference type="Ensembl" id="ENSOGAP00000009108.2"/>
    </source>
</evidence>